<feature type="transmembrane region" description="Helical" evidence="2">
    <location>
        <begin position="42"/>
        <end position="61"/>
    </location>
</feature>
<accession>A0A7S8MV85</accession>
<feature type="transmembrane region" description="Helical" evidence="2">
    <location>
        <begin position="67"/>
        <end position="89"/>
    </location>
</feature>
<evidence type="ECO:0000313" key="3">
    <source>
        <dbReference type="EMBL" id="QPE03800.1"/>
    </source>
</evidence>
<evidence type="ECO:0000256" key="2">
    <source>
        <dbReference type="SAM" id="Phobius"/>
    </source>
</evidence>
<protein>
    <submittedName>
        <fullName evidence="3">Uncharacterized protein</fullName>
    </submittedName>
</protein>
<dbReference type="EMBL" id="CP064760">
    <property type="protein sequence ID" value="QPE03800.1"/>
    <property type="molecule type" value="Genomic_DNA"/>
</dbReference>
<feature type="transmembrane region" description="Helical" evidence="2">
    <location>
        <begin position="137"/>
        <end position="154"/>
    </location>
</feature>
<dbReference type="Proteomes" id="UP000594480">
    <property type="component" value="Chromosome"/>
</dbReference>
<keyword evidence="2" id="KW-0472">Membrane</keyword>
<feature type="transmembrane region" description="Helical" evidence="2">
    <location>
        <begin position="166"/>
        <end position="185"/>
    </location>
</feature>
<feature type="transmembrane region" description="Helical" evidence="2">
    <location>
        <begin position="110"/>
        <end position="131"/>
    </location>
</feature>
<evidence type="ECO:0000256" key="1">
    <source>
        <dbReference type="SAM" id="MobiDB-lite"/>
    </source>
</evidence>
<feature type="region of interest" description="Disordered" evidence="1">
    <location>
        <begin position="1"/>
        <end position="23"/>
    </location>
</feature>
<keyword evidence="4" id="KW-1185">Reference proteome</keyword>
<proteinExistence type="predicted"/>
<reference evidence="3 4" key="1">
    <citation type="submission" date="2020-11" db="EMBL/GenBank/DDBJ databases">
        <title>Amino acid is mineralized and recycled by bacteria in oceanic microbiome.</title>
        <authorList>
            <person name="Zheng L.Y."/>
        </authorList>
    </citation>
    <scope>NUCLEOTIDE SEQUENCE [LARGE SCALE GENOMIC DNA]</scope>
    <source>
        <strain evidence="3 4">A32-1</strain>
    </source>
</reference>
<dbReference type="KEGG" id="msf:IT882_11005"/>
<organism evidence="3 4">
    <name type="scientific">Microbacterium schleiferi</name>
    <dbReference type="NCBI Taxonomy" id="69362"/>
    <lineage>
        <taxon>Bacteria</taxon>
        <taxon>Bacillati</taxon>
        <taxon>Actinomycetota</taxon>
        <taxon>Actinomycetes</taxon>
        <taxon>Micrococcales</taxon>
        <taxon>Microbacteriaceae</taxon>
        <taxon>Microbacterium</taxon>
    </lineage>
</organism>
<dbReference type="AlphaFoldDB" id="A0A7S8MV85"/>
<evidence type="ECO:0000313" key="4">
    <source>
        <dbReference type="Proteomes" id="UP000594480"/>
    </source>
</evidence>
<keyword evidence="2" id="KW-1133">Transmembrane helix</keyword>
<name>A0A7S8MV85_9MICO</name>
<sequence>MTDTDDGFMDAGSPDPREDSVAESAGSRRWHDWFDVRFRTPAAVYGLIVYSALLMITADHYTDVTDVVVSSVATLIVFFIAHVFAYTLADHGKHPLGRATRYALTHSSGMLWAALPPTLAMIIAGASGLQAEEASGYALWATMAVLAFLGYVAYSRTGAGIARRILGATGTALLGAFVAILEYAFH</sequence>
<keyword evidence="2" id="KW-0812">Transmembrane</keyword>
<dbReference type="RefSeq" id="WP_195691891.1">
    <property type="nucleotide sequence ID" value="NZ_CP064760.1"/>
</dbReference>
<gene>
    <name evidence="3" type="ORF">IT882_11005</name>
</gene>